<dbReference type="Pfam" id="PF00027">
    <property type="entry name" value="cNMP_binding"/>
    <property type="match status" value="1"/>
</dbReference>
<keyword evidence="3" id="KW-0804">Transcription</keyword>
<dbReference type="Proteomes" id="UP000319859">
    <property type="component" value="Unassembled WGS sequence"/>
</dbReference>
<proteinExistence type="predicted"/>
<evidence type="ECO:0000256" key="4">
    <source>
        <dbReference type="SAM" id="MobiDB-lite"/>
    </source>
</evidence>
<sequence>MTHIDFAYPRDSNTQTNGKTDPAGEIHPCSACTVRTLTVCAALEAEELRRLAEILQTTRFDAGHTVFGEGDPAETLYNVTSGTVKVYKLLPDGRRQITGFLLPGDFFGLSVNDSYAYTAETVTPVSLCRFPRRRMEALLDEFPKMQRRLFSMASNELAAAQDQMLLLGRKTAKEKICSFLLLLSQRASRRGHKTNPVHVPMSRADIADYLGLTTETVSRTFTQLKTSRVISLLEGNKVQIQDMDDLLDLAEGA</sequence>
<evidence type="ECO:0000259" key="5">
    <source>
        <dbReference type="PROSITE" id="PS50042"/>
    </source>
</evidence>
<dbReference type="Pfam" id="PF13545">
    <property type="entry name" value="HTH_Crp_2"/>
    <property type="match status" value="1"/>
</dbReference>
<dbReference type="PANTHER" id="PTHR24567">
    <property type="entry name" value="CRP FAMILY TRANSCRIPTIONAL REGULATORY PROTEIN"/>
    <property type="match status" value="1"/>
</dbReference>
<dbReference type="SUPFAM" id="SSF46785">
    <property type="entry name" value="Winged helix' DNA-binding domain"/>
    <property type="match status" value="1"/>
</dbReference>
<evidence type="ECO:0000259" key="6">
    <source>
        <dbReference type="PROSITE" id="PS51063"/>
    </source>
</evidence>
<dbReference type="InterPro" id="IPR018335">
    <property type="entry name" value="Tscrpt_reg_HTH_Crp-type_CS"/>
</dbReference>
<keyword evidence="10" id="KW-1185">Reference proteome</keyword>
<protein>
    <submittedName>
        <fullName evidence="7">CRP/FNR family transcriptional regulator</fullName>
    </submittedName>
</protein>
<dbReference type="Gene3D" id="2.60.120.10">
    <property type="entry name" value="Jelly Rolls"/>
    <property type="match status" value="1"/>
</dbReference>
<dbReference type="FunFam" id="1.10.10.10:FF:000028">
    <property type="entry name" value="Fumarate/nitrate reduction transcriptional regulator Fnr"/>
    <property type="match status" value="1"/>
</dbReference>
<evidence type="ECO:0000313" key="7">
    <source>
        <dbReference type="EMBL" id="TWB22691.1"/>
    </source>
</evidence>
<evidence type="ECO:0000313" key="8">
    <source>
        <dbReference type="EMBL" id="TWB23874.1"/>
    </source>
</evidence>
<feature type="domain" description="HTH crp-type" evidence="6">
    <location>
        <begin position="170"/>
        <end position="244"/>
    </location>
</feature>
<dbReference type="SMART" id="SM00419">
    <property type="entry name" value="HTH_CRP"/>
    <property type="match status" value="1"/>
</dbReference>
<evidence type="ECO:0000256" key="1">
    <source>
        <dbReference type="ARBA" id="ARBA00023015"/>
    </source>
</evidence>
<dbReference type="Proteomes" id="UP000316545">
    <property type="component" value="Unassembled WGS sequence"/>
</dbReference>
<dbReference type="EMBL" id="VITN01000003">
    <property type="protein sequence ID" value="TWB22691.1"/>
    <property type="molecule type" value="Genomic_DNA"/>
</dbReference>
<dbReference type="CDD" id="cd00092">
    <property type="entry name" value="HTH_CRP"/>
    <property type="match status" value="1"/>
</dbReference>
<evidence type="ECO:0000256" key="3">
    <source>
        <dbReference type="ARBA" id="ARBA00023163"/>
    </source>
</evidence>
<gene>
    <name evidence="9" type="ORF">FBZ87_104224</name>
    <name evidence="8" type="ORF">FBZ88_11345</name>
    <name evidence="7" type="ORF">FBZ89_103318</name>
</gene>
<name>A0A560FMB0_9PROT</name>
<dbReference type="PRINTS" id="PR00034">
    <property type="entry name" value="HTHCRP"/>
</dbReference>
<evidence type="ECO:0000313" key="12">
    <source>
        <dbReference type="Proteomes" id="UP000320516"/>
    </source>
</evidence>
<comment type="caution">
    <text evidence="7">The sequence shown here is derived from an EMBL/GenBank/DDBJ whole genome shotgun (WGS) entry which is preliminary data.</text>
</comment>
<dbReference type="Proteomes" id="UP000320516">
    <property type="component" value="Unassembled WGS sequence"/>
</dbReference>
<dbReference type="InterPro" id="IPR036388">
    <property type="entry name" value="WH-like_DNA-bd_sf"/>
</dbReference>
<dbReference type="CDD" id="cd00038">
    <property type="entry name" value="CAP_ED"/>
    <property type="match status" value="1"/>
</dbReference>
<feature type="region of interest" description="Disordered" evidence="4">
    <location>
        <begin position="1"/>
        <end position="22"/>
    </location>
</feature>
<dbReference type="InterPro" id="IPR012318">
    <property type="entry name" value="HTH_CRP"/>
</dbReference>
<reference evidence="10 11" key="1">
    <citation type="submission" date="2019-06" db="EMBL/GenBank/DDBJ databases">
        <title>Genomic Encyclopedia of Type Strains, Phase IV (KMG-V): Genome sequencing to study the core and pangenomes of soil and plant-associated prokaryotes.</title>
        <authorList>
            <person name="Whitman W."/>
        </authorList>
    </citation>
    <scope>NUCLEOTIDE SEQUENCE [LARGE SCALE GENOMIC DNA]</scope>
    <source>
        <strain evidence="8 10">BR 11865</strain>
        <strain evidence="7 11">BR 11880</strain>
        <strain evidence="9 12">BR 12005</strain>
    </source>
</reference>
<dbReference type="InterPro" id="IPR000595">
    <property type="entry name" value="cNMP-bd_dom"/>
</dbReference>
<dbReference type="GO" id="GO:0003700">
    <property type="term" value="F:DNA-binding transcription factor activity"/>
    <property type="evidence" value="ECO:0007669"/>
    <property type="project" value="InterPro"/>
</dbReference>
<dbReference type="GO" id="GO:0003677">
    <property type="term" value="F:DNA binding"/>
    <property type="evidence" value="ECO:0007669"/>
    <property type="project" value="UniProtKB-KW"/>
</dbReference>
<dbReference type="PROSITE" id="PS00042">
    <property type="entry name" value="HTH_CRP_1"/>
    <property type="match status" value="1"/>
</dbReference>
<dbReference type="InterPro" id="IPR018490">
    <property type="entry name" value="cNMP-bd_dom_sf"/>
</dbReference>
<dbReference type="PROSITE" id="PS50042">
    <property type="entry name" value="CNMP_BINDING_3"/>
    <property type="match status" value="1"/>
</dbReference>
<dbReference type="EMBL" id="VITV01000004">
    <property type="protein sequence ID" value="TWB75125.1"/>
    <property type="molecule type" value="Genomic_DNA"/>
</dbReference>
<evidence type="ECO:0000313" key="11">
    <source>
        <dbReference type="Proteomes" id="UP000319859"/>
    </source>
</evidence>
<keyword evidence="2" id="KW-0238">DNA-binding</keyword>
<dbReference type="GO" id="GO:0005829">
    <property type="term" value="C:cytosol"/>
    <property type="evidence" value="ECO:0007669"/>
    <property type="project" value="TreeGrafter"/>
</dbReference>
<dbReference type="SMART" id="SM00100">
    <property type="entry name" value="cNMP"/>
    <property type="match status" value="1"/>
</dbReference>
<keyword evidence="1" id="KW-0805">Transcription regulation</keyword>
<dbReference type="EMBL" id="VITO01000013">
    <property type="protein sequence ID" value="TWB23874.1"/>
    <property type="molecule type" value="Genomic_DNA"/>
</dbReference>
<dbReference type="InterPro" id="IPR014710">
    <property type="entry name" value="RmlC-like_jellyroll"/>
</dbReference>
<evidence type="ECO:0000256" key="2">
    <source>
        <dbReference type="ARBA" id="ARBA00023125"/>
    </source>
</evidence>
<evidence type="ECO:0000313" key="10">
    <source>
        <dbReference type="Proteomes" id="UP000316545"/>
    </source>
</evidence>
<dbReference type="InterPro" id="IPR050397">
    <property type="entry name" value="Env_Response_Regulators"/>
</dbReference>
<feature type="domain" description="Cyclic nucleotide-binding" evidence="5">
    <location>
        <begin position="39"/>
        <end position="108"/>
    </location>
</feature>
<accession>A0A560FMB0</accession>
<dbReference type="InterPro" id="IPR036390">
    <property type="entry name" value="WH_DNA-bd_sf"/>
</dbReference>
<dbReference type="PROSITE" id="PS51063">
    <property type="entry name" value="HTH_CRP_2"/>
    <property type="match status" value="1"/>
</dbReference>
<dbReference type="AlphaFoldDB" id="A0A560FMB0"/>
<dbReference type="PANTHER" id="PTHR24567:SF75">
    <property type="entry name" value="FUMARATE AND NITRATE REDUCTION REGULATORY PROTEIN"/>
    <property type="match status" value="1"/>
</dbReference>
<dbReference type="SUPFAM" id="SSF51206">
    <property type="entry name" value="cAMP-binding domain-like"/>
    <property type="match status" value="1"/>
</dbReference>
<dbReference type="Gene3D" id="1.10.10.10">
    <property type="entry name" value="Winged helix-like DNA-binding domain superfamily/Winged helix DNA-binding domain"/>
    <property type="match status" value="1"/>
</dbReference>
<organism evidence="7 11">
    <name type="scientific">Nitrospirillum amazonense</name>
    <dbReference type="NCBI Taxonomy" id="28077"/>
    <lineage>
        <taxon>Bacteria</taxon>
        <taxon>Pseudomonadati</taxon>
        <taxon>Pseudomonadota</taxon>
        <taxon>Alphaproteobacteria</taxon>
        <taxon>Rhodospirillales</taxon>
        <taxon>Azospirillaceae</taxon>
        <taxon>Nitrospirillum</taxon>
    </lineage>
</organism>
<evidence type="ECO:0000313" key="9">
    <source>
        <dbReference type="EMBL" id="TWB75125.1"/>
    </source>
</evidence>